<keyword evidence="2" id="KW-1185">Reference proteome</keyword>
<gene>
    <name evidence="1" type="ORF">LIER_24201</name>
</gene>
<reference evidence="1 2" key="1">
    <citation type="submission" date="2024-01" db="EMBL/GenBank/DDBJ databases">
        <title>The complete chloroplast genome sequence of Lithospermum erythrorhizon: insights into the phylogenetic relationship among Boraginaceae species and the maternal lineages of purple gromwells.</title>
        <authorList>
            <person name="Okada T."/>
            <person name="Watanabe K."/>
        </authorList>
    </citation>
    <scope>NUCLEOTIDE SEQUENCE [LARGE SCALE GENOMIC DNA]</scope>
</reference>
<sequence>MFSSNGLRWDQIFDPGINLSVLKLLIDLGSRQMDYYWSGFNVTSGDIADFYSRKAFRLILKDSSTLALYVIEKLSLGYLVESLLNSFKSINIGYRGKII</sequence>
<name>A0AAV3R1R7_LITER</name>
<dbReference type="Proteomes" id="UP001454036">
    <property type="component" value="Unassembled WGS sequence"/>
</dbReference>
<accession>A0AAV3R1R7</accession>
<protein>
    <submittedName>
        <fullName evidence="1">Uncharacterized protein</fullName>
    </submittedName>
</protein>
<organism evidence="1 2">
    <name type="scientific">Lithospermum erythrorhizon</name>
    <name type="common">Purple gromwell</name>
    <name type="synonym">Lithospermum officinale var. erythrorhizon</name>
    <dbReference type="NCBI Taxonomy" id="34254"/>
    <lineage>
        <taxon>Eukaryota</taxon>
        <taxon>Viridiplantae</taxon>
        <taxon>Streptophyta</taxon>
        <taxon>Embryophyta</taxon>
        <taxon>Tracheophyta</taxon>
        <taxon>Spermatophyta</taxon>
        <taxon>Magnoliopsida</taxon>
        <taxon>eudicotyledons</taxon>
        <taxon>Gunneridae</taxon>
        <taxon>Pentapetalae</taxon>
        <taxon>asterids</taxon>
        <taxon>lamiids</taxon>
        <taxon>Boraginales</taxon>
        <taxon>Boraginaceae</taxon>
        <taxon>Boraginoideae</taxon>
        <taxon>Lithospermeae</taxon>
        <taxon>Lithospermum</taxon>
    </lineage>
</organism>
<dbReference type="EMBL" id="BAABME010006979">
    <property type="protein sequence ID" value="GAA0169800.1"/>
    <property type="molecule type" value="Genomic_DNA"/>
</dbReference>
<evidence type="ECO:0000313" key="2">
    <source>
        <dbReference type="Proteomes" id="UP001454036"/>
    </source>
</evidence>
<proteinExistence type="predicted"/>
<evidence type="ECO:0000313" key="1">
    <source>
        <dbReference type="EMBL" id="GAA0169800.1"/>
    </source>
</evidence>
<comment type="caution">
    <text evidence="1">The sequence shown here is derived from an EMBL/GenBank/DDBJ whole genome shotgun (WGS) entry which is preliminary data.</text>
</comment>
<dbReference type="AlphaFoldDB" id="A0AAV3R1R7"/>